<evidence type="ECO:0000313" key="1">
    <source>
        <dbReference type="EMBL" id="KAF7822818.1"/>
    </source>
</evidence>
<proteinExistence type="predicted"/>
<evidence type="ECO:0000313" key="4">
    <source>
        <dbReference type="EMBL" id="KAF7841234.1"/>
    </source>
</evidence>
<dbReference type="EMBL" id="JAAIUW010000007">
    <property type="protein sequence ID" value="KAF7822818.1"/>
    <property type="molecule type" value="Genomic_DNA"/>
</dbReference>
<dbReference type="AlphaFoldDB" id="A0A834XBP6"/>
<dbReference type="EMBL" id="JAAIUW010000003">
    <property type="protein sequence ID" value="KAF7837909.1"/>
    <property type="molecule type" value="Genomic_DNA"/>
</dbReference>
<comment type="caution">
    <text evidence="4">The sequence shown here is derived from an EMBL/GenBank/DDBJ whole genome shotgun (WGS) entry which is preliminary data.</text>
</comment>
<accession>A0A834XBP6</accession>
<gene>
    <name evidence="4" type="ORF">G2W53_003532</name>
    <name evidence="3" type="ORF">G2W53_006391</name>
    <name evidence="2" type="ORF">G2W53_016477</name>
    <name evidence="1" type="ORF">G2W53_020962</name>
</gene>
<keyword evidence="5" id="KW-1185">Reference proteome</keyword>
<dbReference type="Proteomes" id="UP000634136">
    <property type="component" value="Unassembled WGS sequence"/>
</dbReference>
<sequence>MVAHSRDHSSNLRLVLKRKYNTCYLSVCVEARKNDIKKTEFDIYAGKHRSKEK</sequence>
<organism evidence="4 5">
    <name type="scientific">Senna tora</name>
    <dbReference type="NCBI Taxonomy" id="362788"/>
    <lineage>
        <taxon>Eukaryota</taxon>
        <taxon>Viridiplantae</taxon>
        <taxon>Streptophyta</taxon>
        <taxon>Embryophyta</taxon>
        <taxon>Tracheophyta</taxon>
        <taxon>Spermatophyta</taxon>
        <taxon>Magnoliopsida</taxon>
        <taxon>eudicotyledons</taxon>
        <taxon>Gunneridae</taxon>
        <taxon>Pentapetalae</taxon>
        <taxon>rosids</taxon>
        <taxon>fabids</taxon>
        <taxon>Fabales</taxon>
        <taxon>Fabaceae</taxon>
        <taxon>Caesalpinioideae</taxon>
        <taxon>Cassia clade</taxon>
        <taxon>Senna</taxon>
    </lineage>
</organism>
<dbReference type="EMBL" id="JAAIUW010000006">
    <property type="protein sequence ID" value="KAF7825313.1"/>
    <property type="molecule type" value="Genomic_DNA"/>
</dbReference>
<reference evidence="4" key="1">
    <citation type="submission" date="2020-09" db="EMBL/GenBank/DDBJ databases">
        <title>Genome-Enabled Discovery of Anthraquinone Biosynthesis in Senna tora.</title>
        <authorList>
            <person name="Kang S.-H."/>
            <person name="Pandey R.P."/>
            <person name="Lee C.-M."/>
            <person name="Sim J.-S."/>
            <person name="Jeong J.-T."/>
            <person name="Choi B.-S."/>
            <person name="Jung M."/>
            <person name="Ginzburg D."/>
            <person name="Zhao K."/>
            <person name="Won S.Y."/>
            <person name="Oh T.-J."/>
            <person name="Yu Y."/>
            <person name="Kim N.-H."/>
            <person name="Lee O.R."/>
            <person name="Lee T.-H."/>
            <person name="Bashyal P."/>
            <person name="Kim T.-S."/>
            <person name="Lee W.-H."/>
            <person name="Kawkins C."/>
            <person name="Kim C.-K."/>
            <person name="Kim J.S."/>
            <person name="Ahn B.O."/>
            <person name="Rhee S.Y."/>
            <person name="Sohng J.K."/>
        </authorList>
    </citation>
    <scope>NUCLEOTIDE SEQUENCE</scope>
    <source>
        <tissue evidence="4">Leaf</tissue>
    </source>
</reference>
<name>A0A834XBP6_9FABA</name>
<protein>
    <submittedName>
        <fullName evidence="4">Uncharacterized protein</fullName>
    </submittedName>
</protein>
<evidence type="ECO:0000313" key="2">
    <source>
        <dbReference type="EMBL" id="KAF7825313.1"/>
    </source>
</evidence>
<dbReference type="EMBL" id="JAAIUW010000002">
    <property type="protein sequence ID" value="KAF7841234.1"/>
    <property type="molecule type" value="Genomic_DNA"/>
</dbReference>
<evidence type="ECO:0000313" key="5">
    <source>
        <dbReference type="Proteomes" id="UP000634136"/>
    </source>
</evidence>
<evidence type="ECO:0000313" key="3">
    <source>
        <dbReference type="EMBL" id="KAF7837909.1"/>
    </source>
</evidence>